<evidence type="ECO:0000313" key="1">
    <source>
        <dbReference type="EMBL" id="TDT63441.1"/>
    </source>
</evidence>
<reference evidence="1 2" key="1">
    <citation type="submission" date="2019-03" db="EMBL/GenBank/DDBJ databases">
        <title>Genomic Encyclopedia of Type Strains, Phase IV (KMG-IV): sequencing the most valuable type-strain genomes for metagenomic binning, comparative biology and taxonomic classification.</title>
        <authorList>
            <person name="Goeker M."/>
        </authorList>
    </citation>
    <scope>NUCLEOTIDE SEQUENCE [LARGE SCALE GENOMIC DNA]</scope>
    <source>
        <strain evidence="1 2">DSM 24455</strain>
    </source>
</reference>
<dbReference type="InterPro" id="IPR021398">
    <property type="entry name" value="DUF3037"/>
</dbReference>
<evidence type="ECO:0000313" key="2">
    <source>
        <dbReference type="Proteomes" id="UP000295325"/>
    </source>
</evidence>
<dbReference type="Proteomes" id="UP000295325">
    <property type="component" value="Unassembled WGS sequence"/>
</dbReference>
<organism evidence="1 2">
    <name type="scientific">Fonticella tunisiensis</name>
    <dbReference type="NCBI Taxonomy" id="1096341"/>
    <lineage>
        <taxon>Bacteria</taxon>
        <taxon>Bacillati</taxon>
        <taxon>Bacillota</taxon>
        <taxon>Clostridia</taxon>
        <taxon>Eubacteriales</taxon>
        <taxon>Clostridiaceae</taxon>
        <taxon>Fonticella</taxon>
    </lineage>
</organism>
<dbReference type="Pfam" id="PF11236">
    <property type="entry name" value="DUF3037"/>
    <property type="match status" value="1"/>
</dbReference>
<protein>
    <submittedName>
        <fullName evidence="1">DUF3037 family protein</fullName>
    </submittedName>
</protein>
<dbReference type="RefSeq" id="WP_133627087.1">
    <property type="nucleotide sequence ID" value="NZ_SOAZ01000002.1"/>
</dbReference>
<sequence length="268" mass="31885">MKVLFSVLSYYPSFITNKSINVGILFHNIDNDVRILETTNNWARVRNFDDEVDIEYLKLILKGIKEEISNENLFNYKEKFNLKKYTHFFVNELKFSDIVSVNTDNFENFVSETKKIFLRFDYDKKDRPTHQQQLAYIKNLLKDNEVEYTSRQIEGAYRENISFDYIIDGYAFKLFTFENKNLNKLVSSAKSWAYTAEEMKDVYKTIFIYDIELENNEYFEAILKILSKSAYKVVKMNEAIDFILKLKANGFKRDSFLRQNIIAESVNK</sequence>
<proteinExistence type="predicted"/>
<keyword evidence="2" id="KW-1185">Reference proteome</keyword>
<name>A0A4R7KVB3_9CLOT</name>
<accession>A0A4R7KVB3</accession>
<comment type="caution">
    <text evidence="1">The sequence shown here is derived from an EMBL/GenBank/DDBJ whole genome shotgun (WGS) entry which is preliminary data.</text>
</comment>
<dbReference type="EMBL" id="SOAZ01000002">
    <property type="protein sequence ID" value="TDT63441.1"/>
    <property type="molecule type" value="Genomic_DNA"/>
</dbReference>
<dbReference type="OrthoDB" id="1919034at2"/>
<dbReference type="AlphaFoldDB" id="A0A4R7KVB3"/>
<gene>
    <name evidence="1" type="ORF">EDD71_102203</name>
</gene>